<comment type="caution">
    <text evidence="1">The sequence shown here is derived from an EMBL/GenBank/DDBJ whole genome shotgun (WGS) entry which is preliminary data.</text>
</comment>
<protein>
    <submittedName>
        <fullName evidence="1">Uncharacterized protein</fullName>
    </submittedName>
</protein>
<evidence type="ECO:0000313" key="2">
    <source>
        <dbReference type="Proteomes" id="UP000831701"/>
    </source>
</evidence>
<gene>
    <name evidence="1" type="ORF">L3Q82_020331</name>
</gene>
<proteinExistence type="predicted"/>
<organism evidence="1 2">
    <name type="scientific">Scortum barcoo</name>
    <name type="common">barcoo grunter</name>
    <dbReference type="NCBI Taxonomy" id="214431"/>
    <lineage>
        <taxon>Eukaryota</taxon>
        <taxon>Metazoa</taxon>
        <taxon>Chordata</taxon>
        <taxon>Craniata</taxon>
        <taxon>Vertebrata</taxon>
        <taxon>Euteleostomi</taxon>
        <taxon>Actinopterygii</taxon>
        <taxon>Neopterygii</taxon>
        <taxon>Teleostei</taxon>
        <taxon>Neoteleostei</taxon>
        <taxon>Acanthomorphata</taxon>
        <taxon>Eupercaria</taxon>
        <taxon>Centrarchiformes</taxon>
        <taxon>Terapontoidei</taxon>
        <taxon>Terapontidae</taxon>
        <taxon>Scortum</taxon>
    </lineage>
</organism>
<evidence type="ECO:0000313" key="1">
    <source>
        <dbReference type="EMBL" id="KAI3351483.1"/>
    </source>
</evidence>
<dbReference type="EMBL" id="CM041554">
    <property type="protein sequence ID" value="KAI3351483.1"/>
    <property type="molecule type" value="Genomic_DNA"/>
</dbReference>
<accession>A0ACB8V7E5</accession>
<reference evidence="1" key="1">
    <citation type="submission" date="2022-04" db="EMBL/GenBank/DDBJ databases">
        <title>Jade perch genome.</title>
        <authorList>
            <person name="Chao B."/>
        </authorList>
    </citation>
    <scope>NUCLEOTIDE SEQUENCE</scope>
    <source>
        <strain evidence="1">CB-2022</strain>
    </source>
</reference>
<keyword evidence="2" id="KW-1185">Reference proteome</keyword>
<sequence length="151" mass="16939">FHYFQIPGIMSSLCLCLMIKSQSDSCGFNFSTAYKCRCTRKGPKIRYMDVQKLEIKPKHPYCQEKMIFVTIDGECGSVQRAGVLSSSQTSEHKESGQVVPHLEGQAQVEKSYISFSFPFWVSLTSVSSLMCLSTLMTNVVNGVSKMKIENI</sequence>
<name>A0ACB8V7E5_9TELE</name>
<feature type="non-terminal residue" evidence="1">
    <location>
        <position position="1"/>
    </location>
</feature>
<dbReference type="Proteomes" id="UP000831701">
    <property type="component" value="Chromosome 24"/>
</dbReference>